<organism evidence="1">
    <name type="scientific">Tetraselmis sp. GSL018</name>
    <dbReference type="NCBI Taxonomy" id="582737"/>
    <lineage>
        <taxon>Eukaryota</taxon>
        <taxon>Viridiplantae</taxon>
        <taxon>Chlorophyta</taxon>
        <taxon>core chlorophytes</taxon>
        <taxon>Chlorodendrophyceae</taxon>
        <taxon>Chlorodendrales</taxon>
        <taxon>Chlorodendraceae</taxon>
        <taxon>Tetraselmis</taxon>
    </lineage>
</organism>
<dbReference type="AlphaFoldDB" id="A0A061QY56"/>
<feature type="non-terminal residue" evidence="1">
    <location>
        <position position="1"/>
    </location>
</feature>
<proteinExistence type="predicted"/>
<name>A0A061QY56_9CHLO</name>
<protein>
    <submittedName>
        <fullName evidence="1">Uncharacterized protein</fullName>
    </submittedName>
</protein>
<gene>
    <name evidence="1" type="ORF">TSPGSL018_20781</name>
</gene>
<dbReference type="EMBL" id="GBEZ01023492">
    <property type="protein sequence ID" value="JAC63400.1"/>
    <property type="molecule type" value="Transcribed_RNA"/>
</dbReference>
<reference evidence="1" key="1">
    <citation type="submission" date="2014-05" db="EMBL/GenBank/DDBJ databases">
        <title>The transcriptome of the halophilic microalga Tetraselmis sp. GSL018 isolated from the Great Salt Lake, Utah.</title>
        <authorList>
            <person name="Jinkerson R.E."/>
            <person name="D'Adamo S."/>
            <person name="Posewitz M.C."/>
        </authorList>
    </citation>
    <scope>NUCLEOTIDE SEQUENCE</scope>
    <source>
        <strain evidence="1">GSL018</strain>
    </source>
</reference>
<accession>A0A061QY56</accession>
<evidence type="ECO:0000313" key="1">
    <source>
        <dbReference type="EMBL" id="JAC63400.1"/>
    </source>
</evidence>
<sequence length="45" mass="4776">ADASTTSILSTSEFKHTQTNSVAPGVLMLAENNPARVLLPCCFCH</sequence>